<sequence length="626" mass="68310">MSARLLTAAEKRKATLEAKAAKELEDNVAFQNKSAAAGGRKAKKVANETAVWNLDKPASRKRTLSTVPVAAPAKKARDSEPVDSDVEESLEAEVKATKKRSMKSRKHAPPAIDFDDDEATHQAAKAGLGTKKKASTKVPQKAARKPAPKITAESASDASSPSNDDSGSESHSDDAAIAPQDLSLERPRIVSASAKGKPGKNTHEENAGSDDDSYELDDPQHLRPLRKMQHLRNASNLFDSDDEGSGGPGGAASDSDNSMPDAPPRNTRGDIELAEKIQDFLVDIPRGKQRRTSSMSSGMGTSVPASEIEMDDDEDVSADEVKKPRKVSAARQKQANAEKPSVRRGTQAAPHTVSDDDTSELPESAWHATARLVHPAHNRDIALTAQPQEAQFVLRGSIGGMKRDMYFHDMFPLIGTRAGFARPYLINAALVRPSSKHIHDRLVKDPGYGQALAPIPIDRINIVRGDVKRCAVTCAPAFYQLADLDTSETKSHVENLLKDHRYIFPSDKRTGGLQLNQPFCHNAIVFVMKEVFFAKTSFVTEHMNDFPATNPKKPDEREVPFPMVAIAATALYAALLEYRMTGARQPAPFTEDAFEDIYRTMSRPLKTVVQRRRKPVTRSCATSSTK</sequence>
<proteinExistence type="predicted"/>
<keyword evidence="4" id="KW-1185">Reference proteome</keyword>
<reference evidence="3 4" key="1">
    <citation type="journal article" date="2024" name="J Genomics">
        <title>Draft genome sequencing and assembly of Favolaschia claudopus CIRM-BRFM 2984 isolated from oak limbs.</title>
        <authorList>
            <person name="Navarro D."/>
            <person name="Drula E."/>
            <person name="Chaduli D."/>
            <person name="Cazenave R."/>
            <person name="Ahrendt S."/>
            <person name="Wang J."/>
            <person name="Lipzen A."/>
            <person name="Daum C."/>
            <person name="Barry K."/>
            <person name="Grigoriev I.V."/>
            <person name="Favel A."/>
            <person name="Rosso M.N."/>
            <person name="Martin F."/>
        </authorList>
    </citation>
    <scope>NUCLEOTIDE SEQUENCE [LARGE SCALE GENOMIC DNA]</scope>
    <source>
        <strain evidence="3 4">CIRM-BRFM 2984</strain>
    </source>
</reference>
<evidence type="ECO:0000313" key="4">
    <source>
        <dbReference type="Proteomes" id="UP001362999"/>
    </source>
</evidence>
<feature type="compositionally biased region" description="Basic residues" evidence="1">
    <location>
        <begin position="97"/>
        <end position="108"/>
    </location>
</feature>
<accession>A0AAW0AIR4</accession>
<feature type="compositionally biased region" description="Low complexity" evidence="1">
    <location>
        <begin position="152"/>
        <end position="165"/>
    </location>
</feature>
<name>A0AAW0AIR4_9AGAR</name>
<comment type="caution">
    <text evidence="3">The sequence shown here is derived from an EMBL/GenBank/DDBJ whole genome shotgun (WGS) entry which is preliminary data.</text>
</comment>
<evidence type="ECO:0000256" key="1">
    <source>
        <dbReference type="SAM" id="MobiDB-lite"/>
    </source>
</evidence>
<evidence type="ECO:0000313" key="3">
    <source>
        <dbReference type="EMBL" id="KAK7012633.1"/>
    </source>
</evidence>
<organism evidence="3 4">
    <name type="scientific">Favolaschia claudopus</name>
    <dbReference type="NCBI Taxonomy" id="2862362"/>
    <lineage>
        <taxon>Eukaryota</taxon>
        <taxon>Fungi</taxon>
        <taxon>Dikarya</taxon>
        <taxon>Basidiomycota</taxon>
        <taxon>Agaricomycotina</taxon>
        <taxon>Agaricomycetes</taxon>
        <taxon>Agaricomycetidae</taxon>
        <taxon>Agaricales</taxon>
        <taxon>Marasmiineae</taxon>
        <taxon>Mycenaceae</taxon>
        <taxon>Favolaschia</taxon>
    </lineage>
</organism>
<dbReference type="Pfam" id="PF20149">
    <property type="entry name" value="DUF6532"/>
    <property type="match status" value="1"/>
</dbReference>
<dbReference type="EMBL" id="JAWWNJ010000064">
    <property type="protein sequence ID" value="KAK7012633.1"/>
    <property type="molecule type" value="Genomic_DNA"/>
</dbReference>
<feature type="compositionally biased region" description="Acidic residues" evidence="1">
    <location>
        <begin position="207"/>
        <end position="217"/>
    </location>
</feature>
<feature type="domain" description="DUF6532" evidence="2">
    <location>
        <begin position="402"/>
        <end position="606"/>
    </location>
</feature>
<feature type="compositionally biased region" description="Basic and acidic residues" evidence="1">
    <location>
        <begin position="267"/>
        <end position="278"/>
    </location>
</feature>
<feature type="compositionally biased region" description="Acidic residues" evidence="1">
    <location>
        <begin position="308"/>
        <end position="318"/>
    </location>
</feature>
<evidence type="ECO:0000259" key="2">
    <source>
        <dbReference type="Pfam" id="PF20149"/>
    </source>
</evidence>
<feature type="region of interest" description="Disordered" evidence="1">
    <location>
        <begin position="56"/>
        <end position="361"/>
    </location>
</feature>
<feature type="compositionally biased region" description="Low complexity" evidence="1">
    <location>
        <begin position="292"/>
        <end position="302"/>
    </location>
</feature>
<dbReference type="InterPro" id="IPR045341">
    <property type="entry name" value="DUF6532"/>
</dbReference>
<feature type="compositionally biased region" description="Acidic residues" evidence="1">
    <location>
        <begin position="81"/>
        <end position="91"/>
    </location>
</feature>
<dbReference type="AlphaFoldDB" id="A0AAW0AIR4"/>
<protein>
    <recommendedName>
        <fullName evidence="2">DUF6532 domain-containing protein</fullName>
    </recommendedName>
</protein>
<dbReference type="Proteomes" id="UP001362999">
    <property type="component" value="Unassembled WGS sequence"/>
</dbReference>
<gene>
    <name evidence="3" type="ORF">R3P38DRAFT_3016776</name>
</gene>